<sequence length="81" mass="9323">MSKRLSEIMNLEIINIYNGEKYGYIGECEIVFSRDNGELLGIEAYESKTSLFSFKDSGGLFMPWSSKMKVCDKTLIFDYKV</sequence>
<proteinExistence type="predicted"/>
<feature type="domain" description="PRC-barrel" evidence="1">
    <location>
        <begin position="4"/>
        <end position="75"/>
    </location>
</feature>
<dbReference type="PATRIC" id="fig|1121307.3.peg.2384"/>
<dbReference type="InterPro" id="IPR027275">
    <property type="entry name" value="PRC-brl_dom"/>
</dbReference>
<dbReference type="InterPro" id="IPR011033">
    <property type="entry name" value="PRC_barrel-like_sf"/>
</dbReference>
<organism evidence="2 3">
    <name type="scientific">Clostridium cylindrosporum DSM 605</name>
    <dbReference type="NCBI Taxonomy" id="1121307"/>
    <lineage>
        <taxon>Bacteria</taxon>
        <taxon>Bacillati</taxon>
        <taxon>Bacillota</taxon>
        <taxon>Clostridia</taxon>
        <taxon>Eubacteriales</taxon>
        <taxon>Clostridiaceae</taxon>
        <taxon>Clostridium</taxon>
    </lineage>
</organism>
<dbReference type="AlphaFoldDB" id="A0A0J8DFP9"/>
<dbReference type="OrthoDB" id="6024937at2"/>
<protein>
    <recommendedName>
        <fullName evidence="1">PRC-barrel domain-containing protein</fullName>
    </recommendedName>
</protein>
<dbReference type="SUPFAM" id="SSF50346">
    <property type="entry name" value="PRC-barrel domain"/>
    <property type="match status" value="1"/>
</dbReference>
<dbReference type="Pfam" id="PF05239">
    <property type="entry name" value="PRC"/>
    <property type="match status" value="1"/>
</dbReference>
<evidence type="ECO:0000313" key="3">
    <source>
        <dbReference type="Proteomes" id="UP000036756"/>
    </source>
</evidence>
<keyword evidence="3" id="KW-1185">Reference proteome</keyword>
<dbReference type="Proteomes" id="UP000036756">
    <property type="component" value="Unassembled WGS sequence"/>
</dbReference>
<dbReference type="RefSeq" id="WP_048569432.1">
    <property type="nucleotide sequence ID" value="NZ_LFVU01000003.1"/>
</dbReference>
<name>A0A0J8DFP9_CLOCY</name>
<dbReference type="Gene3D" id="2.30.30.240">
    <property type="entry name" value="PRC-barrel domain"/>
    <property type="match status" value="1"/>
</dbReference>
<gene>
    <name evidence="2" type="ORF">CLCY_7c01010</name>
</gene>
<accession>A0A0J8DFP9</accession>
<comment type="caution">
    <text evidence="2">The sequence shown here is derived from an EMBL/GenBank/DDBJ whole genome shotgun (WGS) entry which is preliminary data.</text>
</comment>
<reference evidence="2 3" key="1">
    <citation type="submission" date="2015-06" db="EMBL/GenBank/DDBJ databases">
        <title>Draft genome sequence of the purine-degrading Clostridium cylindrosporum HC-1 (DSM 605).</title>
        <authorList>
            <person name="Poehlein A."/>
            <person name="Schiel-Bengelsdorf B."/>
            <person name="Bengelsdorf F."/>
            <person name="Daniel R."/>
            <person name="Duerre P."/>
        </authorList>
    </citation>
    <scope>NUCLEOTIDE SEQUENCE [LARGE SCALE GENOMIC DNA]</scope>
    <source>
        <strain evidence="2 3">DSM 605</strain>
    </source>
</reference>
<dbReference type="STRING" id="1121307.CLCY_7c01010"/>
<dbReference type="EMBL" id="LFVU01000003">
    <property type="protein sequence ID" value="KMT23054.1"/>
    <property type="molecule type" value="Genomic_DNA"/>
</dbReference>
<evidence type="ECO:0000259" key="1">
    <source>
        <dbReference type="Pfam" id="PF05239"/>
    </source>
</evidence>
<evidence type="ECO:0000313" key="2">
    <source>
        <dbReference type="EMBL" id="KMT23054.1"/>
    </source>
</evidence>